<dbReference type="OrthoDB" id="9806902at2"/>
<dbReference type="Pfam" id="PF07235">
    <property type="entry name" value="DUF1427"/>
    <property type="match status" value="1"/>
</dbReference>
<proteinExistence type="predicted"/>
<evidence type="ECO:0000313" key="2">
    <source>
        <dbReference type="Proteomes" id="UP000238348"/>
    </source>
</evidence>
<gene>
    <name evidence="1" type="ORF">SOCE26_090530</name>
</gene>
<accession>A0A2L0F7N8</accession>
<dbReference type="InterPro" id="IPR020017">
    <property type="entry name" value="XapX_domain"/>
</dbReference>
<dbReference type="EMBL" id="CP012673">
    <property type="protein sequence ID" value="AUX47532.1"/>
    <property type="molecule type" value="Genomic_DNA"/>
</dbReference>
<dbReference type="AlphaFoldDB" id="A0A2L0F7N8"/>
<name>A0A2L0F7N8_SORCE</name>
<dbReference type="InterPro" id="IPR009872">
    <property type="entry name" value="DUF1427"/>
</dbReference>
<evidence type="ECO:0000313" key="1">
    <source>
        <dbReference type="EMBL" id="AUX47532.1"/>
    </source>
</evidence>
<protein>
    <submittedName>
        <fullName evidence="1">Uncharacterized protein</fullName>
    </submittedName>
</protein>
<sequence>MKLYLLSLGVGVLVGILYSVLNVRSPAPPGDKTLKLYEGHFHDLLNDLGKEQVVADVVGWINARVA</sequence>
<organism evidence="1 2">
    <name type="scientific">Sorangium cellulosum</name>
    <name type="common">Polyangium cellulosum</name>
    <dbReference type="NCBI Taxonomy" id="56"/>
    <lineage>
        <taxon>Bacteria</taxon>
        <taxon>Pseudomonadati</taxon>
        <taxon>Myxococcota</taxon>
        <taxon>Polyangia</taxon>
        <taxon>Polyangiales</taxon>
        <taxon>Polyangiaceae</taxon>
        <taxon>Sorangium</taxon>
    </lineage>
</organism>
<dbReference type="NCBIfam" id="TIGR03510">
    <property type="entry name" value="XapX"/>
    <property type="match status" value="1"/>
</dbReference>
<reference evidence="1 2" key="1">
    <citation type="submission" date="2015-09" db="EMBL/GenBank/DDBJ databases">
        <title>Sorangium comparison.</title>
        <authorList>
            <person name="Zaburannyi N."/>
            <person name="Bunk B."/>
            <person name="Overmann J."/>
            <person name="Mueller R."/>
        </authorList>
    </citation>
    <scope>NUCLEOTIDE SEQUENCE [LARGE SCALE GENOMIC DNA]</scope>
    <source>
        <strain evidence="1 2">So ce26</strain>
    </source>
</reference>
<dbReference type="Proteomes" id="UP000238348">
    <property type="component" value="Chromosome"/>
</dbReference>